<sequence>MTDEDAAEATLAPDEAFAVLGDETRIGILRALGAAEEPLSFSELRERVGVDDSGQFNYHLEKVVGHFVAKSDEGYTLRRSGRRVVEAVLSGAVTETPAFERTRIEEACEYCGAPVEVRWRSGNVELFCTECAGRYGQSYGATKRPEPVAAGYLGRMPLPPAGLQGRTPDEIVRAAWTWSHLEMLAMSSGLCPRCSAPVETDVFVCEDHDASDGLCDRCDGAHAVNVGARCTNCIFRSGGVLVVVLLADTALLAFLTAHGLNPVAPDSIRRLNEVLADYDETVLSTDPFRARFTFGVDGDRLTLTVDDDLSVVGVDHGTAASQ</sequence>
<protein>
    <submittedName>
        <fullName evidence="3">Helix-turn-helix domain-containing protein</fullName>
    </submittedName>
</protein>
<dbReference type="Proteomes" id="UP001430377">
    <property type="component" value="Unassembled WGS sequence"/>
</dbReference>
<name>A0AAW4PSP3_9EURY</name>
<dbReference type="Pfam" id="PF24042">
    <property type="entry name" value="DUF7351"/>
    <property type="match status" value="1"/>
</dbReference>
<comment type="caution">
    <text evidence="3">The sequence shown here is derived from an EMBL/GenBank/DDBJ whole genome shotgun (WGS) entry which is preliminary data.</text>
</comment>
<feature type="domain" description="DUF7347" evidence="1">
    <location>
        <begin position="13"/>
        <end position="88"/>
    </location>
</feature>
<dbReference type="RefSeq" id="WP_220619114.1">
    <property type="nucleotide sequence ID" value="NZ_RKLR01000005.1"/>
</dbReference>
<keyword evidence="4" id="KW-1185">Reference proteome</keyword>
<evidence type="ECO:0000259" key="2">
    <source>
        <dbReference type="Pfam" id="PF24042"/>
    </source>
</evidence>
<dbReference type="InterPro" id="IPR055775">
    <property type="entry name" value="DUF7351"/>
</dbReference>
<dbReference type="CDD" id="cd00090">
    <property type="entry name" value="HTH_ARSR"/>
    <property type="match status" value="1"/>
</dbReference>
<dbReference type="InterPro" id="IPR011991">
    <property type="entry name" value="ArsR-like_HTH"/>
</dbReference>
<dbReference type="SUPFAM" id="SSF46785">
    <property type="entry name" value="Winged helix' DNA-binding domain"/>
    <property type="match status" value="1"/>
</dbReference>
<dbReference type="AlphaFoldDB" id="A0AAW4PSP3"/>
<evidence type="ECO:0000313" key="4">
    <source>
        <dbReference type="Proteomes" id="UP001430377"/>
    </source>
</evidence>
<reference evidence="3 4" key="1">
    <citation type="submission" date="2021-06" db="EMBL/GenBank/DDBJ databases">
        <title>Halomicroarcula sp. a new haloarchaeum isolated from saline soil.</title>
        <authorList>
            <person name="Duran-Viseras A."/>
            <person name="Sanchez-Porro C."/>
            <person name="Ventosa A."/>
        </authorList>
    </citation>
    <scope>NUCLEOTIDE SEQUENCE [LARGE SCALE GENOMIC DNA]</scope>
    <source>
        <strain evidence="3 4">F13</strain>
    </source>
</reference>
<dbReference type="InterPro" id="IPR055771">
    <property type="entry name" value="DUF7347"/>
</dbReference>
<accession>A0AAW4PSP3</accession>
<dbReference type="Pfam" id="PF24038">
    <property type="entry name" value="DUF7347"/>
    <property type="match status" value="1"/>
</dbReference>
<proteinExistence type="predicted"/>
<evidence type="ECO:0000259" key="1">
    <source>
        <dbReference type="Pfam" id="PF24038"/>
    </source>
</evidence>
<evidence type="ECO:0000313" key="3">
    <source>
        <dbReference type="EMBL" id="MBX0324154.1"/>
    </source>
</evidence>
<feature type="domain" description="DUF7351" evidence="2">
    <location>
        <begin position="106"/>
        <end position="311"/>
    </location>
</feature>
<organism evidence="3 4">
    <name type="scientific">Haloarcula rubra</name>
    <dbReference type="NCBI Taxonomy" id="2487747"/>
    <lineage>
        <taxon>Archaea</taxon>
        <taxon>Methanobacteriati</taxon>
        <taxon>Methanobacteriota</taxon>
        <taxon>Stenosarchaea group</taxon>
        <taxon>Halobacteria</taxon>
        <taxon>Halobacteriales</taxon>
        <taxon>Haloarculaceae</taxon>
        <taxon>Haloarcula</taxon>
    </lineage>
</organism>
<dbReference type="Gene3D" id="1.10.10.10">
    <property type="entry name" value="Winged helix-like DNA-binding domain superfamily/Winged helix DNA-binding domain"/>
    <property type="match status" value="1"/>
</dbReference>
<dbReference type="InterPro" id="IPR036388">
    <property type="entry name" value="WH-like_DNA-bd_sf"/>
</dbReference>
<dbReference type="EMBL" id="RKLR01000005">
    <property type="protein sequence ID" value="MBX0324154.1"/>
    <property type="molecule type" value="Genomic_DNA"/>
</dbReference>
<dbReference type="InterPro" id="IPR036390">
    <property type="entry name" value="WH_DNA-bd_sf"/>
</dbReference>
<gene>
    <name evidence="3" type="ORF">EGH21_14040</name>
</gene>